<dbReference type="InterPro" id="IPR023753">
    <property type="entry name" value="FAD/NAD-binding_dom"/>
</dbReference>
<dbReference type="SUPFAM" id="SSF51905">
    <property type="entry name" value="FAD/NAD(P)-binding domain"/>
    <property type="match status" value="1"/>
</dbReference>
<dbReference type="Gene3D" id="3.50.50.60">
    <property type="entry name" value="FAD/NAD(P)-binding domain"/>
    <property type="match status" value="2"/>
</dbReference>
<dbReference type="GO" id="GO:0019430">
    <property type="term" value="P:removal of superoxide radicals"/>
    <property type="evidence" value="ECO:0007669"/>
    <property type="project" value="UniProtKB-UniRule"/>
</dbReference>
<keyword evidence="5 6" id="KW-0676">Redox-active center</keyword>
<dbReference type="InterPro" id="IPR036188">
    <property type="entry name" value="FAD/NAD-bd_sf"/>
</dbReference>
<dbReference type="PANTHER" id="PTHR48105">
    <property type="entry name" value="THIOREDOXIN REDUCTASE 1-RELATED-RELATED"/>
    <property type="match status" value="1"/>
</dbReference>
<dbReference type="EMBL" id="MHTO01000018">
    <property type="protein sequence ID" value="OHA62269.1"/>
    <property type="molecule type" value="Genomic_DNA"/>
</dbReference>
<evidence type="ECO:0000313" key="9">
    <source>
        <dbReference type="EMBL" id="OHA62269.1"/>
    </source>
</evidence>
<dbReference type="PROSITE" id="PS00573">
    <property type="entry name" value="PYRIDINE_REDOX_2"/>
    <property type="match status" value="1"/>
</dbReference>
<gene>
    <name evidence="9" type="ORF">A2117_00695</name>
</gene>
<dbReference type="Pfam" id="PF07992">
    <property type="entry name" value="Pyr_redox_2"/>
    <property type="match status" value="1"/>
</dbReference>
<dbReference type="STRING" id="1802443.A2117_00695"/>
<name>A0A1G2QQ73_9BACT</name>
<comment type="caution">
    <text evidence="9">The sequence shown here is derived from an EMBL/GenBank/DDBJ whole genome shotgun (WGS) entry which is preliminary data.</text>
</comment>
<dbReference type="PRINTS" id="PR00469">
    <property type="entry name" value="PNDRDTASEII"/>
</dbReference>
<keyword evidence="2 6" id="KW-0274">FAD</keyword>
<dbReference type="GO" id="GO:0004791">
    <property type="term" value="F:thioredoxin-disulfide reductase (NADPH) activity"/>
    <property type="evidence" value="ECO:0007669"/>
    <property type="project" value="UniProtKB-UniRule"/>
</dbReference>
<dbReference type="PRINTS" id="PR00368">
    <property type="entry name" value="FADPNR"/>
</dbReference>
<sequence>MKKIIIIGSGPAGLTAALYAARARFEPLVLAGAEPGGQLTWTALVENFPGFPEGVDGPDLTRKMRAQAEKFGATVMNESVKSVDFSQRPFKIILENGQTEEAEAVIIATGAAANWLGLPNEQRLIGHGVSSCATCDGFFFKEKKVAVVGGGDAAMEEARYLAKICSEVHLIERGAENKMRASKIMIDYVKAFKNVVWHFKTEVADVLGGNKVEGLKLKNNQTGQEEEIILDGLFVAIGHSPATGFLTGQLEINERGYIKTEAGSTKTKVAGVFACGDCVDWLYRQAVTAAGDGCRAALDAERYLQSLLNII</sequence>
<evidence type="ECO:0000256" key="4">
    <source>
        <dbReference type="ARBA" id="ARBA00023157"/>
    </source>
</evidence>
<evidence type="ECO:0000256" key="6">
    <source>
        <dbReference type="RuleBase" id="RU003880"/>
    </source>
</evidence>
<keyword evidence="3 6" id="KW-0560">Oxidoreductase</keyword>
<evidence type="ECO:0000256" key="3">
    <source>
        <dbReference type="ARBA" id="ARBA00023002"/>
    </source>
</evidence>
<comment type="catalytic activity">
    <reaction evidence="6">
        <text>[thioredoxin]-dithiol + NADP(+) = [thioredoxin]-disulfide + NADPH + H(+)</text>
        <dbReference type="Rhea" id="RHEA:20345"/>
        <dbReference type="Rhea" id="RHEA-COMP:10698"/>
        <dbReference type="Rhea" id="RHEA-COMP:10700"/>
        <dbReference type="ChEBI" id="CHEBI:15378"/>
        <dbReference type="ChEBI" id="CHEBI:29950"/>
        <dbReference type="ChEBI" id="CHEBI:50058"/>
        <dbReference type="ChEBI" id="CHEBI:57783"/>
        <dbReference type="ChEBI" id="CHEBI:58349"/>
        <dbReference type="EC" id="1.8.1.9"/>
    </reaction>
</comment>
<dbReference type="InterPro" id="IPR005982">
    <property type="entry name" value="Thioredox_Rdtase"/>
</dbReference>
<evidence type="ECO:0000256" key="5">
    <source>
        <dbReference type="ARBA" id="ARBA00023284"/>
    </source>
</evidence>
<comment type="subunit">
    <text evidence="6">Homodimer.</text>
</comment>
<protein>
    <recommendedName>
        <fullName evidence="6">Thioredoxin reductase</fullName>
        <ecNumber evidence="6">1.8.1.9</ecNumber>
    </recommendedName>
</protein>
<evidence type="ECO:0000313" key="10">
    <source>
        <dbReference type="Proteomes" id="UP000179245"/>
    </source>
</evidence>
<keyword evidence="7" id="KW-0521">NADP</keyword>
<feature type="domain" description="FAD/NAD(P)-binding" evidence="8">
    <location>
        <begin position="3"/>
        <end position="293"/>
    </location>
</feature>
<dbReference type="AlphaFoldDB" id="A0A1G2QQ73"/>
<proteinExistence type="inferred from homology"/>
<evidence type="ECO:0000256" key="7">
    <source>
        <dbReference type="RuleBase" id="RU003881"/>
    </source>
</evidence>
<reference evidence="9 10" key="1">
    <citation type="journal article" date="2016" name="Nat. Commun.">
        <title>Thousands of microbial genomes shed light on interconnected biogeochemical processes in an aquifer system.</title>
        <authorList>
            <person name="Anantharaman K."/>
            <person name="Brown C.T."/>
            <person name="Hug L.A."/>
            <person name="Sharon I."/>
            <person name="Castelle C.J."/>
            <person name="Probst A.J."/>
            <person name="Thomas B.C."/>
            <person name="Singh A."/>
            <person name="Wilkins M.J."/>
            <person name="Karaoz U."/>
            <person name="Brodie E.L."/>
            <person name="Williams K.H."/>
            <person name="Hubbard S.S."/>
            <person name="Banfield J.F."/>
        </authorList>
    </citation>
    <scope>NUCLEOTIDE SEQUENCE [LARGE SCALE GENOMIC DNA]</scope>
</reference>
<dbReference type="GO" id="GO:0005737">
    <property type="term" value="C:cytoplasm"/>
    <property type="evidence" value="ECO:0007669"/>
    <property type="project" value="InterPro"/>
</dbReference>
<comment type="similarity">
    <text evidence="6">Belongs to the class-II pyridine nucleotide-disulfide oxidoreductase family.</text>
</comment>
<dbReference type="InterPro" id="IPR008255">
    <property type="entry name" value="Pyr_nucl-diS_OxRdtase_2_AS"/>
</dbReference>
<evidence type="ECO:0000259" key="8">
    <source>
        <dbReference type="Pfam" id="PF07992"/>
    </source>
</evidence>
<comment type="cofactor">
    <cofactor evidence="7">
        <name>FAD</name>
        <dbReference type="ChEBI" id="CHEBI:57692"/>
    </cofactor>
    <text evidence="7">Binds 1 FAD per subunit.</text>
</comment>
<evidence type="ECO:0000256" key="1">
    <source>
        <dbReference type="ARBA" id="ARBA00022630"/>
    </source>
</evidence>
<keyword evidence="4" id="KW-1015">Disulfide bond</keyword>
<dbReference type="EC" id="1.8.1.9" evidence="6"/>
<evidence type="ECO:0000256" key="2">
    <source>
        <dbReference type="ARBA" id="ARBA00022827"/>
    </source>
</evidence>
<dbReference type="Proteomes" id="UP000179245">
    <property type="component" value="Unassembled WGS sequence"/>
</dbReference>
<keyword evidence="1 6" id="KW-0285">Flavoprotein</keyword>
<organism evidence="9 10">
    <name type="scientific">Candidatus Wildermuthbacteria bacterium GWA2_46_15</name>
    <dbReference type="NCBI Taxonomy" id="1802443"/>
    <lineage>
        <taxon>Bacteria</taxon>
        <taxon>Candidatus Wildermuthiibacteriota</taxon>
    </lineage>
</organism>
<dbReference type="NCBIfam" id="TIGR01292">
    <property type="entry name" value="TRX_reduct"/>
    <property type="match status" value="1"/>
</dbReference>
<accession>A0A1G2QQ73</accession>
<dbReference type="InterPro" id="IPR050097">
    <property type="entry name" value="Ferredoxin-NADP_redctase_2"/>
</dbReference>